<evidence type="ECO:0000259" key="7">
    <source>
        <dbReference type="Pfam" id="PF04138"/>
    </source>
</evidence>
<dbReference type="Pfam" id="PF04138">
    <property type="entry name" value="GtrA_DPMS_TM"/>
    <property type="match status" value="1"/>
</dbReference>
<dbReference type="AlphaFoldDB" id="A0A8J3VQ12"/>
<feature type="domain" description="GtrA/DPMS transmembrane" evidence="7">
    <location>
        <begin position="15"/>
        <end position="141"/>
    </location>
</feature>
<evidence type="ECO:0000313" key="8">
    <source>
        <dbReference type="EMBL" id="GIH14665.1"/>
    </source>
</evidence>
<keyword evidence="5 6" id="KW-0472">Membrane</keyword>
<dbReference type="GO" id="GO:0000271">
    <property type="term" value="P:polysaccharide biosynthetic process"/>
    <property type="evidence" value="ECO:0007669"/>
    <property type="project" value="InterPro"/>
</dbReference>
<dbReference type="Proteomes" id="UP000642748">
    <property type="component" value="Unassembled WGS sequence"/>
</dbReference>
<feature type="transmembrane region" description="Helical" evidence="6">
    <location>
        <begin position="12"/>
        <end position="35"/>
    </location>
</feature>
<evidence type="ECO:0000256" key="6">
    <source>
        <dbReference type="SAM" id="Phobius"/>
    </source>
</evidence>
<evidence type="ECO:0000256" key="2">
    <source>
        <dbReference type="ARBA" id="ARBA00009399"/>
    </source>
</evidence>
<feature type="transmembrane region" description="Helical" evidence="6">
    <location>
        <begin position="108"/>
        <end position="135"/>
    </location>
</feature>
<keyword evidence="3 6" id="KW-0812">Transmembrane</keyword>
<accession>A0A8J3VQ12</accession>
<comment type="subcellular location">
    <subcellularLocation>
        <location evidence="1">Membrane</location>
        <topology evidence="1">Multi-pass membrane protein</topology>
    </subcellularLocation>
</comment>
<evidence type="ECO:0000256" key="5">
    <source>
        <dbReference type="ARBA" id="ARBA00023136"/>
    </source>
</evidence>
<sequence>MQLVAVSPRLRRFIRFALGSALATLVSAVAFWVMFHTLHAPPEVASVTAFASGAIVNFVSNRYWAWDRRSRSGLSRDLGSYAVLAIATALAAAGATRATKSYAPHVDAFAAHLAVVVEASYFATYAAMFLVKFAVLDRVIFRSRSQVEKTTRA</sequence>
<dbReference type="InterPro" id="IPR007267">
    <property type="entry name" value="GtrA_DPMS_TM"/>
</dbReference>
<feature type="transmembrane region" description="Helical" evidence="6">
    <location>
        <begin position="47"/>
        <end position="66"/>
    </location>
</feature>
<gene>
    <name evidence="8" type="ORF">Raf01_28370</name>
</gene>
<keyword evidence="4 6" id="KW-1133">Transmembrane helix</keyword>
<dbReference type="InterPro" id="IPR051401">
    <property type="entry name" value="GtrA_CellWall_Glycosyl"/>
</dbReference>
<comment type="caution">
    <text evidence="8">The sequence shown here is derived from an EMBL/GenBank/DDBJ whole genome shotgun (WGS) entry which is preliminary data.</text>
</comment>
<reference evidence="8" key="1">
    <citation type="submission" date="2021-01" db="EMBL/GenBank/DDBJ databases">
        <title>Whole genome shotgun sequence of Rugosimonospora africana NBRC 104875.</title>
        <authorList>
            <person name="Komaki H."/>
            <person name="Tamura T."/>
        </authorList>
    </citation>
    <scope>NUCLEOTIDE SEQUENCE</scope>
    <source>
        <strain evidence="8">NBRC 104875</strain>
    </source>
</reference>
<evidence type="ECO:0000256" key="1">
    <source>
        <dbReference type="ARBA" id="ARBA00004141"/>
    </source>
</evidence>
<dbReference type="PANTHER" id="PTHR38459:SF1">
    <property type="entry name" value="PROPHAGE BACTOPRENOL-LINKED GLUCOSE TRANSLOCASE HOMOLOG"/>
    <property type="match status" value="1"/>
</dbReference>
<proteinExistence type="inferred from homology"/>
<dbReference type="GO" id="GO:0005886">
    <property type="term" value="C:plasma membrane"/>
    <property type="evidence" value="ECO:0007669"/>
    <property type="project" value="TreeGrafter"/>
</dbReference>
<evidence type="ECO:0000256" key="4">
    <source>
        <dbReference type="ARBA" id="ARBA00022989"/>
    </source>
</evidence>
<evidence type="ECO:0000256" key="3">
    <source>
        <dbReference type="ARBA" id="ARBA00022692"/>
    </source>
</evidence>
<keyword evidence="9" id="KW-1185">Reference proteome</keyword>
<dbReference type="PANTHER" id="PTHR38459">
    <property type="entry name" value="PROPHAGE BACTOPRENOL-LINKED GLUCOSE TRANSLOCASE HOMOLOG"/>
    <property type="match status" value="1"/>
</dbReference>
<dbReference type="EMBL" id="BONZ01000027">
    <property type="protein sequence ID" value="GIH14665.1"/>
    <property type="molecule type" value="Genomic_DNA"/>
</dbReference>
<evidence type="ECO:0000313" key="9">
    <source>
        <dbReference type="Proteomes" id="UP000642748"/>
    </source>
</evidence>
<organism evidence="8 9">
    <name type="scientific">Rugosimonospora africana</name>
    <dbReference type="NCBI Taxonomy" id="556532"/>
    <lineage>
        <taxon>Bacteria</taxon>
        <taxon>Bacillati</taxon>
        <taxon>Actinomycetota</taxon>
        <taxon>Actinomycetes</taxon>
        <taxon>Micromonosporales</taxon>
        <taxon>Micromonosporaceae</taxon>
        <taxon>Rugosimonospora</taxon>
    </lineage>
</organism>
<protein>
    <recommendedName>
        <fullName evidence="7">GtrA/DPMS transmembrane domain-containing protein</fullName>
    </recommendedName>
</protein>
<feature type="transmembrane region" description="Helical" evidence="6">
    <location>
        <begin position="78"/>
        <end position="96"/>
    </location>
</feature>
<name>A0A8J3VQ12_9ACTN</name>
<dbReference type="RefSeq" id="WP_203918312.1">
    <property type="nucleotide sequence ID" value="NZ_BONZ01000027.1"/>
</dbReference>
<comment type="similarity">
    <text evidence="2">Belongs to the GtrA family.</text>
</comment>